<comment type="caution">
    <text evidence="3">The sequence shown here is derived from an EMBL/GenBank/DDBJ whole genome shotgun (WGS) entry which is preliminary data.</text>
</comment>
<evidence type="ECO:0000313" key="4">
    <source>
        <dbReference type="Proteomes" id="UP001501175"/>
    </source>
</evidence>
<keyword evidence="1" id="KW-0812">Transmembrane</keyword>
<sequence length="301" mass="33319">MTQKSHVRPGESHGYAIAVFAMRLLSTLCLVLISLPALPQSRVDVFVAYERAFALKAQETNTKTAFLSYMADSAIVFVNGKPTLAKPFWTQAPESPAKLIWGPAFADASRSGDMGYTTGPWYVEVDGKRVANGHYNTVWSTQRPDNRLRFLIDAGVQHPAPSDERIPENVTYTTIRSLGSSDQFADLLRLDRQFADEIIVQGVAKAYAVHLSGEARLYRPNQLPYGSATAIKQLFETESSMRFRPVGGQLALSGDLGFVYGTYQSAQGPVRDGSYLRIWKHEIGNGWRLVLEVFNDAAPKP</sequence>
<evidence type="ECO:0000259" key="2">
    <source>
        <dbReference type="Pfam" id="PF14534"/>
    </source>
</evidence>
<proteinExistence type="predicted"/>
<dbReference type="Pfam" id="PF14534">
    <property type="entry name" value="DUF4440"/>
    <property type="match status" value="1"/>
</dbReference>
<keyword evidence="1" id="KW-1133">Transmembrane helix</keyword>
<dbReference type="EMBL" id="BAABHD010000080">
    <property type="protein sequence ID" value="GAA4465954.1"/>
    <property type="molecule type" value="Genomic_DNA"/>
</dbReference>
<keyword evidence="4" id="KW-1185">Reference proteome</keyword>
<evidence type="ECO:0000313" key="3">
    <source>
        <dbReference type="EMBL" id="GAA4465954.1"/>
    </source>
</evidence>
<name>A0ABP8NF54_9BACT</name>
<dbReference type="Proteomes" id="UP001501175">
    <property type="component" value="Unassembled WGS sequence"/>
</dbReference>
<reference evidence="4" key="1">
    <citation type="journal article" date="2019" name="Int. J. Syst. Evol. Microbiol.">
        <title>The Global Catalogue of Microorganisms (GCM) 10K type strain sequencing project: providing services to taxonomists for standard genome sequencing and annotation.</title>
        <authorList>
            <consortium name="The Broad Institute Genomics Platform"/>
            <consortium name="The Broad Institute Genome Sequencing Center for Infectious Disease"/>
            <person name="Wu L."/>
            <person name="Ma J."/>
        </authorList>
    </citation>
    <scope>NUCLEOTIDE SEQUENCE [LARGE SCALE GENOMIC DNA]</scope>
    <source>
        <strain evidence="4">JCM 17927</strain>
    </source>
</reference>
<dbReference type="Gene3D" id="3.10.450.50">
    <property type="match status" value="2"/>
</dbReference>
<dbReference type="InterPro" id="IPR027843">
    <property type="entry name" value="DUF4440"/>
</dbReference>
<protein>
    <recommendedName>
        <fullName evidence="2">DUF4440 domain-containing protein</fullName>
    </recommendedName>
</protein>
<organism evidence="3 4">
    <name type="scientific">Nibrella saemangeumensis</name>
    <dbReference type="NCBI Taxonomy" id="1084526"/>
    <lineage>
        <taxon>Bacteria</taxon>
        <taxon>Pseudomonadati</taxon>
        <taxon>Bacteroidota</taxon>
        <taxon>Cytophagia</taxon>
        <taxon>Cytophagales</taxon>
        <taxon>Spirosomataceae</taxon>
        <taxon>Nibrella</taxon>
    </lineage>
</organism>
<evidence type="ECO:0000256" key="1">
    <source>
        <dbReference type="SAM" id="Phobius"/>
    </source>
</evidence>
<gene>
    <name evidence="3" type="ORF">GCM10023189_47380</name>
</gene>
<feature type="transmembrane region" description="Helical" evidence="1">
    <location>
        <begin position="12"/>
        <end position="35"/>
    </location>
</feature>
<feature type="domain" description="DUF4440" evidence="2">
    <location>
        <begin position="188"/>
        <end position="289"/>
    </location>
</feature>
<accession>A0ABP8NF54</accession>
<keyword evidence="1" id="KW-0472">Membrane</keyword>